<dbReference type="InterPro" id="IPR006011">
    <property type="entry name" value="Syntaxin_N"/>
</dbReference>
<proteinExistence type="predicted"/>
<dbReference type="Proteomes" id="UP000631114">
    <property type="component" value="Unassembled WGS sequence"/>
</dbReference>
<sequence length="212" mass="24118">MAETPKDINVSTVGSPIKDKIMEPEEKLAIPDIHNIPVVKIKRANDFYMEYAGLEEQPINNACKTRLHIGRLVKDTTTKLKQASEIDQYTEVSASKKIDDAKLAKDFQAALKEFQKAQRLATERETSYSVSQVLPPSRSCFDLMVGRKKVRSLIEDIRDVRFHKVETGFQKISARTHAVKVYSFFYLCEFNAFNDCEVDRVGTYLVGFMLAA</sequence>
<keyword evidence="3" id="KW-1185">Reference proteome</keyword>
<dbReference type="Gene3D" id="1.20.58.70">
    <property type="match status" value="1"/>
</dbReference>
<dbReference type="Pfam" id="PF14523">
    <property type="entry name" value="Syntaxin_2"/>
    <property type="match status" value="1"/>
</dbReference>
<evidence type="ECO:0000313" key="2">
    <source>
        <dbReference type="EMBL" id="KAF9587907.1"/>
    </source>
</evidence>
<evidence type="ECO:0000259" key="1">
    <source>
        <dbReference type="Pfam" id="PF14523"/>
    </source>
</evidence>
<reference evidence="2 3" key="1">
    <citation type="submission" date="2020-10" db="EMBL/GenBank/DDBJ databases">
        <title>The Coptis chinensis genome and diversification of protoberbering-type alkaloids.</title>
        <authorList>
            <person name="Wang B."/>
            <person name="Shu S."/>
            <person name="Song C."/>
            <person name="Liu Y."/>
        </authorList>
    </citation>
    <scope>NUCLEOTIDE SEQUENCE [LARGE SCALE GENOMIC DNA]</scope>
    <source>
        <strain evidence="2">HL-2020</strain>
        <tissue evidence="2">Leaf</tissue>
    </source>
</reference>
<comment type="caution">
    <text evidence="2">The sequence shown here is derived from an EMBL/GenBank/DDBJ whole genome shotgun (WGS) entry which is preliminary data.</text>
</comment>
<dbReference type="AlphaFoldDB" id="A0A835GXW1"/>
<evidence type="ECO:0000313" key="3">
    <source>
        <dbReference type="Proteomes" id="UP000631114"/>
    </source>
</evidence>
<dbReference type="EMBL" id="JADFTS010000009">
    <property type="protein sequence ID" value="KAF9587907.1"/>
    <property type="molecule type" value="Genomic_DNA"/>
</dbReference>
<organism evidence="2 3">
    <name type="scientific">Coptis chinensis</name>
    <dbReference type="NCBI Taxonomy" id="261450"/>
    <lineage>
        <taxon>Eukaryota</taxon>
        <taxon>Viridiplantae</taxon>
        <taxon>Streptophyta</taxon>
        <taxon>Embryophyta</taxon>
        <taxon>Tracheophyta</taxon>
        <taxon>Spermatophyta</taxon>
        <taxon>Magnoliopsida</taxon>
        <taxon>Ranunculales</taxon>
        <taxon>Ranunculaceae</taxon>
        <taxon>Coptidoideae</taxon>
        <taxon>Coptis</taxon>
    </lineage>
</organism>
<dbReference type="InterPro" id="IPR036224">
    <property type="entry name" value="GINS_bundle-like_dom_sf"/>
</dbReference>
<protein>
    <recommendedName>
        <fullName evidence="1">Syntaxin N-terminal domain-containing protein</fullName>
    </recommendedName>
</protein>
<dbReference type="GO" id="GO:0016020">
    <property type="term" value="C:membrane"/>
    <property type="evidence" value="ECO:0007669"/>
    <property type="project" value="InterPro"/>
</dbReference>
<name>A0A835GXW1_9MAGN</name>
<gene>
    <name evidence="2" type="ORF">IFM89_006161</name>
</gene>
<dbReference type="OrthoDB" id="364348at2759"/>
<feature type="domain" description="Syntaxin N-terminal" evidence="1">
    <location>
        <begin position="65"/>
        <end position="129"/>
    </location>
</feature>
<dbReference type="SUPFAM" id="SSF158573">
    <property type="entry name" value="GINS helical bundle-like"/>
    <property type="match status" value="1"/>
</dbReference>
<accession>A0A835GXW1</accession>